<evidence type="ECO:0008006" key="2">
    <source>
        <dbReference type="Google" id="ProtNLM"/>
    </source>
</evidence>
<protein>
    <recommendedName>
        <fullName evidence="2">Major capsid protein</fullName>
    </recommendedName>
</protein>
<proteinExistence type="predicted"/>
<sequence>MPIIRQGIMTSDEAFGKKGTEFWNTIKEMGWKQTPFLTSIQDGSPIDRSTNAAAGPTWFYDETPDGEADNAHLEGGVPAALKYGTGGQLRNHYQIVKNTYGVSGTEEDSKRVDGNLILTKNGEMESTRHKKTLEKILLSDQVAVQRVNTGVKKEGKLGGLKSFSTAINTFDAAGADMSMQFIRDLLKIGHLRGLPYDFLLMGDRQMDRVTDLLDKYKQANYTVEYLNDKVTAINSQYGENVKLLLSPELANNEVIAYRSEDIYALYWRITKKRDLPSENDEIKKEILTELTLRVCTPVAFAWLKNLKV</sequence>
<dbReference type="EMBL" id="BK032582">
    <property type="protein sequence ID" value="DAF49479.1"/>
    <property type="molecule type" value="Genomic_DNA"/>
</dbReference>
<name>A0A8S5SFR6_9CAUD</name>
<organism evidence="1">
    <name type="scientific">Siphoviridae sp. ctI8Q15</name>
    <dbReference type="NCBI Taxonomy" id="2827832"/>
    <lineage>
        <taxon>Viruses</taxon>
        <taxon>Duplodnaviria</taxon>
        <taxon>Heunggongvirae</taxon>
        <taxon>Uroviricota</taxon>
        <taxon>Caudoviricetes</taxon>
    </lineage>
</organism>
<accession>A0A8S5SFR6</accession>
<reference evidence="1" key="1">
    <citation type="journal article" date="2021" name="Proc. Natl. Acad. Sci. U.S.A.">
        <title>A Catalog of Tens of Thousands of Viruses from Human Metagenomes Reveals Hidden Associations with Chronic Diseases.</title>
        <authorList>
            <person name="Tisza M.J."/>
            <person name="Buck C.B."/>
        </authorList>
    </citation>
    <scope>NUCLEOTIDE SEQUENCE</scope>
    <source>
        <strain evidence="1">CtI8Q15</strain>
    </source>
</reference>
<evidence type="ECO:0000313" key="1">
    <source>
        <dbReference type="EMBL" id="DAF49479.1"/>
    </source>
</evidence>
<dbReference type="InterPro" id="IPR035198">
    <property type="entry name" value="SU10_MCP"/>
</dbReference>
<dbReference type="Pfam" id="PF17236">
    <property type="entry name" value="SU10_MCP"/>
    <property type="match status" value="1"/>
</dbReference>